<feature type="domain" description="CHAT" evidence="3">
    <location>
        <begin position="730"/>
        <end position="1043"/>
    </location>
</feature>
<evidence type="ECO:0000313" key="4">
    <source>
        <dbReference type="EMBL" id="QGY45575.1"/>
    </source>
</evidence>
<dbReference type="PANTHER" id="PTHR10098">
    <property type="entry name" value="RAPSYN-RELATED"/>
    <property type="match status" value="1"/>
</dbReference>
<dbReference type="KEGG" id="mcos:GM418_18430"/>
<feature type="repeat" description="TPR" evidence="1">
    <location>
        <begin position="147"/>
        <end position="180"/>
    </location>
</feature>
<feature type="chain" id="PRO_5026075403" evidence="2">
    <location>
        <begin position="22"/>
        <end position="1043"/>
    </location>
</feature>
<feature type="repeat" description="TPR" evidence="1">
    <location>
        <begin position="310"/>
        <end position="343"/>
    </location>
</feature>
<evidence type="ECO:0000256" key="1">
    <source>
        <dbReference type="PROSITE-ProRule" id="PRU00339"/>
    </source>
</evidence>
<dbReference type="EMBL" id="CP046401">
    <property type="protein sequence ID" value="QGY45575.1"/>
    <property type="molecule type" value="Genomic_DNA"/>
</dbReference>
<evidence type="ECO:0000259" key="3">
    <source>
        <dbReference type="Pfam" id="PF12770"/>
    </source>
</evidence>
<proteinExistence type="predicted"/>
<reference evidence="4 5" key="1">
    <citation type="submission" date="2019-11" db="EMBL/GenBank/DDBJ databases">
        <authorList>
            <person name="Zheng R.K."/>
            <person name="Sun C.M."/>
        </authorList>
    </citation>
    <scope>NUCLEOTIDE SEQUENCE [LARGE SCALE GENOMIC DNA]</scope>
    <source>
        <strain evidence="4 5">WC007</strain>
    </source>
</reference>
<evidence type="ECO:0000313" key="5">
    <source>
        <dbReference type="Proteomes" id="UP000428260"/>
    </source>
</evidence>
<dbReference type="InterPro" id="IPR019734">
    <property type="entry name" value="TPR_rpt"/>
</dbReference>
<keyword evidence="2" id="KW-0732">Signal</keyword>
<dbReference type="RefSeq" id="WP_158868718.1">
    <property type="nucleotide sequence ID" value="NZ_CP046401.1"/>
</dbReference>
<dbReference type="Pfam" id="PF12770">
    <property type="entry name" value="CHAT"/>
    <property type="match status" value="1"/>
</dbReference>
<dbReference type="PROSITE" id="PS50005">
    <property type="entry name" value="TPR"/>
    <property type="match status" value="3"/>
</dbReference>
<accession>A0A6I6JRD0</accession>
<dbReference type="Proteomes" id="UP000428260">
    <property type="component" value="Chromosome"/>
</dbReference>
<dbReference type="Gene3D" id="1.25.40.10">
    <property type="entry name" value="Tetratricopeptide repeat domain"/>
    <property type="match status" value="3"/>
</dbReference>
<dbReference type="InterPro" id="IPR011990">
    <property type="entry name" value="TPR-like_helical_dom_sf"/>
</dbReference>
<sequence>MPIRCISLILTLSLTGLISRAQPDSLFVRLEQAVESYNGDEAISFYNQIFTTRNPGDFTNAEYIRIFELSHKLSGIGFAENVNEKLGKFRNKDKKLPFISPDLYGQYFIELGYSYYLSSQIVKADSVFRFIIELYEKKYPVSRLDVGYSYNVLGLIKRKYGDFDSAIELLKKAEKIRIEELGPKHPQVGGVVNNIGLIYSDLGDFDKAILYYNKAIEIKMETRDPSVYLNYMNAGEIQTMLGNYRGALDYYEKAESILQEISELGKLADLYLNMGAVYNLLKANVESYRYFQKSLAIYTDIFGPGNEKNGKVYQNLANVYEELGDFDNELKATEKAVEIMANIYGKQAIEVAPLYNNLGLVYKNHKQPEISLHYLKLASKIYRDNGLENSEKYLNTLSNIAETYSFLNRTDSAIYNYDKATIGLSQLFKGRHPVLANSYNKLAEIYFTSGDYTLAGQMVKKSISANLNEEENPDNIYEACLDPSILFESYLLQGELSSESGNTGESVCKKSMASFQIADSILAVQRNFLFDKDDKINMARNAKNLTEAVLESFIHHTEQQDAANFETSFKYIEKSKNLVLLNSISEKSEKRYAGIPDSTLNHEEVMLGRINFLALQAELEEDSLEKRNIQEKLFASKEEYKNLVEYLERSYPEYYNLRNKNAIPGLKEIIERLDDETIVLSFFVSEHAFFRMQIAKNRSKLEKIPVSGFDDLLTGMRKGITLKLNDIYLEKAHQLFSLLIPDDIVAGNYKKMIVIPDGALTVLPFEALLTDTVYPGTKPESWPYLLNKIEISYSPSLAIWLKLNSENDLNGREDSFLAFAPVFKSRVESGLAEADLQNENMLRTYQTKLNELWLAPLQASEQEILKIDSLFYYNHLPSKVFVNSQSSKEQIKQQNLRDFKFIHIATHGFIDKNNPDLSGLFFAPGLEHNSENILYTGEIYNLQFDAELITLSACETGLGKIAEGEGMLGFSRAFLYSGAKNLLLSLWKVDDTSTSEMMVPFYDGIIERAMNISESLHAAKLKLVKNSRYSHPYYWAPFILIGS</sequence>
<dbReference type="Pfam" id="PF13424">
    <property type="entry name" value="TPR_12"/>
    <property type="match status" value="3"/>
</dbReference>
<evidence type="ECO:0000256" key="2">
    <source>
        <dbReference type="SAM" id="SignalP"/>
    </source>
</evidence>
<feature type="signal peptide" evidence="2">
    <location>
        <begin position="1"/>
        <end position="21"/>
    </location>
</feature>
<dbReference type="SUPFAM" id="SSF48452">
    <property type="entry name" value="TPR-like"/>
    <property type="match status" value="2"/>
</dbReference>
<name>A0A6I6JRD0_9BACT</name>
<gene>
    <name evidence="4" type="ORF">GM418_18430</name>
</gene>
<keyword evidence="1" id="KW-0802">TPR repeat</keyword>
<organism evidence="4 5">
    <name type="scientific">Maribellus comscasis</name>
    <dbReference type="NCBI Taxonomy" id="2681766"/>
    <lineage>
        <taxon>Bacteria</taxon>
        <taxon>Pseudomonadati</taxon>
        <taxon>Bacteroidota</taxon>
        <taxon>Bacteroidia</taxon>
        <taxon>Marinilabiliales</taxon>
        <taxon>Prolixibacteraceae</taxon>
        <taxon>Maribellus</taxon>
    </lineage>
</organism>
<keyword evidence="5" id="KW-1185">Reference proteome</keyword>
<feature type="repeat" description="TPR" evidence="1">
    <location>
        <begin position="189"/>
        <end position="222"/>
    </location>
</feature>
<dbReference type="PANTHER" id="PTHR10098:SF106">
    <property type="entry name" value="TETRATRICOPEPTIDE REPEAT PROTEIN 28-LIKE PROTEIN"/>
    <property type="match status" value="1"/>
</dbReference>
<protein>
    <submittedName>
        <fullName evidence="4">CHAT domain-containing protein</fullName>
    </submittedName>
</protein>
<dbReference type="InterPro" id="IPR024983">
    <property type="entry name" value="CHAT_dom"/>
</dbReference>
<dbReference type="SMART" id="SM00028">
    <property type="entry name" value="TPR"/>
    <property type="match status" value="9"/>
</dbReference>
<dbReference type="AlphaFoldDB" id="A0A6I6JRD0"/>